<name>A0A5E4MK70_9HEMI</name>
<dbReference type="EMBL" id="CABPRJ010000541">
    <property type="protein sequence ID" value="VVC30812.1"/>
    <property type="molecule type" value="Genomic_DNA"/>
</dbReference>
<reference evidence="1 2" key="1">
    <citation type="submission" date="2019-08" db="EMBL/GenBank/DDBJ databases">
        <authorList>
            <person name="Alioto T."/>
            <person name="Alioto T."/>
            <person name="Gomez Garrido J."/>
        </authorList>
    </citation>
    <scope>NUCLEOTIDE SEQUENCE [LARGE SCALE GENOMIC DNA]</scope>
</reference>
<organism evidence="1 2">
    <name type="scientific">Cinara cedri</name>
    <dbReference type="NCBI Taxonomy" id="506608"/>
    <lineage>
        <taxon>Eukaryota</taxon>
        <taxon>Metazoa</taxon>
        <taxon>Ecdysozoa</taxon>
        <taxon>Arthropoda</taxon>
        <taxon>Hexapoda</taxon>
        <taxon>Insecta</taxon>
        <taxon>Pterygota</taxon>
        <taxon>Neoptera</taxon>
        <taxon>Paraneoptera</taxon>
        <taxon>Hemiptera</taxon>
        <taxon>Sternorrhyncha</taxon>
        <taxon>Aphidomorpha</taxon>
        <taxon>Aphidoidea</taxon>
        <taxon>Aphididae</taxon>
        <taxon>Lachninae</taxon>
        <taxon>Cinara</taxon>
    </lineage>
</organism>
<evidence type="ECO:0000313" key="2">
    <source>
        <dbReference type="Proteomes" id="UP000325440"/>
    </source>
</evidence>
<evidence type="ECO:0000313" key="1">
    <source>
        <dbReference type="EMBL" id="VVC30812.1"/>
    </source>
</evidence>
<sequence>MLKERLDQQELILVRQEEKLEHIMESIGVLPQAMLVVHIKRQTTSTTVHVGITTGERTQTYRNDLYIQSKLERREARLSEMERQDTTSVTTGNCEEVTRRRMTTSKDTANKIRCRPDVFIICADGHTYTDTLKNIKHNKGVQDMSHNINMVSMTKTGHLRVVLKKDTKEEESNTQALLQAVEENAESFKLRLLSAAKLSSIDNVREVNKRKGERDTQLVTVSLPAVAAKEITASKLRIGYDSCRTKTITQVKKCYKCQ</sequence>
<dbReference type="Proteomes" id="UP000325440">
    <property type="component" value="Unassembled WGS sequence"/>
</dbReference>
<accession>A0A5E4MK70</accession>
<gene>
    <name evidence="1" type="ORF">CINCED_3A014947</name>
</gene>
<protein>
    <submittedName>
        <fullName evidence="1">Uncharacterized protein</fullName>
    </submittedName>
</protein>
<keyword evidence="2" id="KW-1185">Reference proteome</keyword>
<proteinExistence type="predicted"/>
<dbReference type="AlphaFoldDB" id="A0A5E4MK70"/>